<proteinExistence type="predicted"/>
<keyword evidence="1" id="KW-0805">Transcription regulation</keyword>
<dbReference type="InterPro" id="IPR007627">
    <property type="entry name" value="RNA_pol_sigma70_r2"/>
</dbReference>
<organism evidence="6 7">
    <name type="scientific">Lentisphaera araneosa HTCC2155</name>
    <dbReference type="NCBI Taxonomy" id="313628"/>
    <lineage>
        <taxon>Bacteria</taxon>
        <taxon>Pseudomonadati</taxon>
        <taxon>Lentisphaerota</taxon>
        <taxon>Lentisphaeria</taxon>
        <taxon>Lentisphaerales</taxon>
        <taxon>Lentisphaeraceae</taxon>
        <taxon>Lentisphaera</taxon>
    </lineage>
</organism>
<dbReference type="EMBL" id="ABCK01000026">
    <property type="protein sequence ID" value="EDM25648.1"/>
    <property type="molecule type" value="Genomic_DNA"/>
</dbReference>
<keyword evidence="2" id="KW-0731">Sigma factor</keyword>
<dbReference type="GO" id="GO:0006352">
    <property type="term" value="P:DNA-templated transcription initiation"/>
    <property type="evidence" value="ECO:0007669"/>
    <property type="project" value="InterPro"/>
</dbReference>
<evidence type="ECO:0000256" key="2">
    <source>
        <dbReference type="ARBA" id="ARBA00023082"/>
    </source>
</evidence>
<name>A6DRW3_9BACT</name>
<accession>A6DRW3</accession>
<sequence length="200" mass="23635">MSKEYNTRQTLLCKLIDSNDEKSWDDFVKYYEGYIYVVICNFNVDEDTAEDLLQDVLLKIWKSLPKYEYRKGECTFRTWLCLVIKSIVFNHFRKRSTKNQNQNISHEELLNNLESITEPEIDKIAELEWKSYISSMAWENIKSEFNASTIEVFELSLEQDDNALIAKKFAISVSSVRVYKSRVRKVLLREMSRLNEELGG</sequence>
<dbReference type="InterPro" id="IPR013325">
    <property type="entry name" value="RNA_pol_sigma_r2"/>
</dbReference>
<dbReference type="OrthoDB" id="9784272at2"/>
<evidence type="ECO:0000256" key="1">
    <source>
        <dbReference type="ARBA" id="ARBA00023015"/>
    </source>
</evidence>
<evidence type="ECO:0000256" key="4">
    <source>
        <dbReference type="ARBA" id="ARBA00023163"/>
    </source>
</evidence>
<dbReference type="GO" id="GO:0016987">
    <property type="term" value="F:sigma factor activity"/>
    <property type="evidence" value="ECO:0007669"/>
    <property type="project" value="UniProtKB-KW"/>
</dbReference>
<dbReference type="eggNOG" id="COG1595">
    <property type="taxonomic scope" value="Bacteria"/>
</dbReference>
<dbReference type="NCBIfam" id="TIGR02937">
    <property type="entry name" value="sigma70-ECF"/>
    <property type="match status" value="1"/>
</dbReference>
<dbReference type="InterPro" id="IPR014284">
    <property type="entry name" value="RNA_pol_sigma-70_dom"/>
</dbReference>
<feature type="domain" description="RNA polymerase sigma-70 region 2" evidence="5">
    <location>
        <begin position="28"/>
        <end position="96"/>
    </location>
</feature>
<dbReference type="GO" id="GO:0003677">
    <property type="term" value="F:DNA binding"/>
    <property type="evidence" value="ECO:0007669"/>
    <property type="project" value="UniProtKB-KW"/>
</dbReference>
<keyword evidence="4" id="KW-0804">Transcription</keyword>
<dbReference type="Pfam" id="PF04542">
    <property type="entry name" value="Sigma70_r2"/>
    <property type="match status" value="1"/>
</dbReference>
<dbReference type="AlphaFoldDB" id="A6DRW3"/>
<dbReference type="Proteomes" id="UP000004947">
    <property type="component" value="Unassembled WGS sequence"/>
</dbReference>
<keyword evidence="3" id="KW-0238">DNA-binding</keyword>
<gene>
    <name evidence="6" type="ORF">LNTAR_25180</name>
</gene>
<dbReference type="STRING" id="313628.LNTAR_25180"/>
<comment type="caution">
    <text evidence="6">The sequence shown here is derived from an EMBL/GenBank/DDBJ whole genome shotgun (WGS) entry which is preliminary data.</text>
</comment>
<evidence type="ECO:0000313" key="7">
    <source>
        <dbReference type="Proteomes" id="UP000004947"/>
    </source>
</evidence>
<dbReference type="PANTHER" id="PTHR43133">
    <property type="entry name" value="RNA POLYMERASE ECF-TYPE SIGMA FACTO"/>
    <property type="match status" value="1"/>
</dbReference>
<dbReference type="PANTHER" id="PTHR43133:SF8">
    <property type="entry name" value="RNA POLYMERASE SIGMA FACTOR HI_1459-RELATED"/>
    <property type="match status" value="1"/>
</dbReference>
<dbReference type="Gene3D" id="1.10.1740.10">
    <property type="match status" value="1"/>
</dbReference>
<evidence type="ECO:0000313" key="6">
    <source>
        <dbReference type="EMBL" id="EDM25648.1"/>
    </source>
</evidence>
<dbReference type="InterPro" id="IPR039425">
    <property type="entry name" value="RNA_pol_sigma-70-like"/>
</dbReference>
<reference evidence="6 7" key="1">
    <citation type="journal article" date="2010" name="J. Bacteriol.">
        <title>Genome sequence of Lentisphaera araneosa HTCC2155T, the type species of the order Lentisphaerales in the phylum Lentisphaerae.</title>
        <authorList>
            <person name="Thrash J.C."/>
            <person name="Cho J.C."/>
            <person name="Vergin K.L."/>
            <person name="Morris R.M."/>
            <person name="Giovannoni S.J."/>
        </authorList>
    </citation>
    <scope>NUCLEOTIDE SEQUENCE [LARGE SCALE GENOMIC DNA]</scope>
    <source>
        <strain evidence="6 7">HTCC2155</strain>
    </source>
</reference>
<keyword evidence="7" id="KW-1185">Reference proteome</keyword>
<protein>
    <submittedName>
        <fullName evidence="6">Probable RNA polymerase sigma factor Y</fullName>
    </submittedName>
</protein>
<evidence type="ECO:0000256" key="3">
    <source>
        <dbReference type="ARBA" id="ARBA00023125"/>
    </source>
</evidence>
<dbReference type="RefSeq" id="WP_007280581.1">
    <property type="nucleotide sequence ID" value="NZ_ABCK01000026.1"/>
</dbReference>
<evidence type="ECO:0000259" key="5">
    <source>
        <dbReference type="Pfam" id="PF04542"/>
    </source>
</evidence>
<dbReference type="SUPFAM" id="SSF88946">
    <property type="entry name" value="Sigma2 domain of RNA polymerase sigma factors"/>
    <property type="match status" value="1"/>
</dbReference>